<sequence length="75" mass="8530">MFEKEKLASRIHHLRVEKQLNQDELGNVMGVTKGAVSKIEKAKRAASIEALYALADYFDVSIDYLVGRSDDPRRH</sequence>
<dbReference type="Proteomes" id="UP000029453">
    <property type="component" value="Unassembled WGS sequence"/>
</dbReference>
<dbReference type="PANTHER" id="PTHR46558">
    <property type="entry name" value="TRACRIPTIONAL REGULATORY PROTEIN-RELATED-RELATED"/>
    <property type="match status" value="1"/>
</dbReference>
<name>M9LCW9_PAEPP</name>
<evidence type="ECO:0000259" key="2">
    <source>
        <dbReference type="PROSITE" id="PS50943"/>
    </source>
</evidence>
<dbReference type="PROSITE" id="PS50943">
    <property type="entry name" value="HTH_CROC1"/>
    <property type="match status" value="1"/>
</dbReference>
<dbReference type="SMART" id="SM00530">
    <property type="entry name" value="HTH_XRE"/>
    <property type="match status" value="1"/>
</dbReference>
<evidence type="ECO:0000313" key="4">
    <source>
        <dbReference type="Proteomes" id="UP000029453"/>
    </source>
</evidence>
<dbReference type="Pfam" id="PF01381">
    <property type="entry name" value="HTH_3"/>
    <property type="match status" value="1"/>
</dbReference>
<keyword evidence="4" id="KW-1185">Reference proteome</keyword>
<protein>
    <submittedName>
        <fullName evidence="3">Predicted transcriptional regulator</fullName>
    </submittedName>
</protein>
<dbReference type="InterPro" id="IPR001387">
    <property type="entry name" value="Cro/C1-type_HTH"/>
</dbReference>
<dbReference type="Gene3D" id="1.10.260.40">
    <property type="entry name" value="lambda repressor-like DNA-binding domains"/>
    <property type="match status" value="1"/>
</dbReference>
<dbReference type="AlphaFoldDB" id="M9LCW9"/>
<dbReference type="CDD" id="cd00093">
    <property type="entry name" value="HTH_XRE"/>
    <property type="match status" value="1"/>
</dbReference>
<dbReference type="RefSeq" id="WP_006287853.1">
    <property type="nucleotide sequence ID" value="NZ_BALG01000338.1"/>
</dbReference>
<organism evidence="3 4">
    <name type="scientific">Paenibacillus popilliae ATCC 14706</name>
    <dbReference type="NCBI Taxonomy" id="1212764"/>
    <lineage>
        <taxon>Bacteria</taxon>
        <taxon>Bacillati</taxon>
        <taxon>Bacillota</taxon>
        <taxon>Bacilli</taxon>
        <taxon>Bacillales</taxon>
        <taxon>Paenibacillaceae</taxon>
        <taxon>Paenibacillus</taxon>
    </lineage>
</organism>
<accession>M9LCW9</accession>
<dbReference type="OrthoDB" id="8115576at2"/>
<comment type="caution">
    <text evidence="3">The sequence shown here is derived from an EMBL/GenBank/DDBJ whole genome shotgun (WGS) entry which is preliminary data.</text>
</comment>
<dbReference type="GO" id="GO:0003677">
    <property type="term" value="F:DNA binding"/>
    <property type="evidence" value="ECO:0007669"/>
    <property type="project" value="UniProtKB-KW"/>
</dbReference>
<gene>
    <name evidence="3" type="ORF">PPOP_3475</name>
</gene>
<dbReference type="PANTHER" id="PTHR46558:SF11">
    <property type="entry name" value="HTH-TYPE TRANSCRIPTIONAL REGULATOR XRE"/>
    <property type="match status" value="1"/>
</dbReference>
<dbReference type="EMBL" id="BALG01000338">
    <property type="protein sequence ID" value="GAC44072.1"/>
    <property type="molecule type" value="Genomic_DNA"/>
</dbReference>
<dbReference type="SUPFAM" id="SSF47413">
    <property type="entry name" value="lambda repressor-like DNA-binding domains"/>
    <property type="match status" value="1"/>
</dbReference>
<dbReference type="InterPro" id="IPR010982">
    <property type="entry name" value="Lambda_DNA-bd_dom_sf"/>
</dbReference>
<proteinExistence type="predicted"/>
<evidence type="ECO:0000256" key="1">
    <source>
        <dbReference type="ARBA" id="ARBA00023125"/>
    </source>
</evidence>
<reference evidence="3 4" key="1">
    <citation type="submission" date="2012-10" db="EMBL/GenBank/DDBJ databases">
        <title>Draft Genome Sequence of Paenibacillus popilliae ATCC 14706T.</title>
        <authorList>
            <person name="Iiyama K."/>
            <person name="Mori K."/>
            <person name="Mon H."/>
            <person name="Chieda Y."/>
            <person name="Lee J.M."/>
            <person name="Kusakabe T."/>
            <person name="Tashiro K."/>
            <person name="Asano S."/>
            <person name="Yasunaga-Aoki C."/>
            <person name="Shimizu S."/>
        </authorList>
    </citation>
    <scope>NUCLEOTIDE SEQUENCE [LARGE SCALE GENOMIC DNA]</scope>
    <source>
        <strain evidence="3 4">ATCC 14706</strain>
    </source>
</reference>
<keyword evidence="1" id="KW-0238">DNA-binding</keyword>
<feature type="domain" description="HTH cro/C1-type" evidence="2">
    <location>
        <begin position="11"/>
        <end position="65"/>
    </location>
</feature>
<evidence type="ECO:0000313" key="3">
    <source>
        <dbReference type="EMBL" id="GAC44072.1"/>
    </source>
</evidence>